<accession>A0AA40AY43</accession>
<dbReference type="Proteomes" id="UP001172102">
    <property type="component" value="Unassembled WGS sequence"/>
</dbReference>
<proteinExistence type="predicted"/>
<reference evidence="1" key="1">
    <citation type="submission" date="2023-06" db="EMBL/GenBank/DDBJ databases">
        <title>Genome-scale phylogeny and comparative genomics of the fungal order Sordariales.</title>
        <authorList>
            <consortium name="Lawrence Berkeley National Laboratory"/>
            <person name="Hensen N."/>
            <person name="Bonometti L."/>
            <person name="Westerberg I."/>
            <person name="Brannstrom I.O."/>
            <person name="Guillou S."/>
            <person name="Cros-Aarteil S."/>
            <person name="Calhoun S."/>
            <person name="Haridas S."/>
            <person name="Kuo A."/>
            <person name="Mondo S."/>
            <person name="Pangilinan J."/>
            <person name="Riley R."/>
            <person name="Labutti K."/>
            <person name="Andreopoulos B."/>
            <person name="Lipzen A."/>
            <person name="Chen C."/>
            <person name="Yanf M."/>
            <person name="Daum C."/>
            <person name="Ng V."/>
            <person name="Clum A."/>
            <person name="Steindorff A."/>
            <person name="Ohm R."/>
            <person name="Martin F."/>
            <person name="Silar P."/>
            <person name="Natvig D."/>
            <person name="Lalanne C."/>
            <person name="Gautier V."/>
            <person name="Ament-Velasquez S.L."/>
            <person name="Kruys A."/>
            <person name="Hutchinson M.I."/>
            <person name="Powell A.J."/>
            <person name="Barry K."/>
            <person name="Miller A.N."/>
            <person name="Grigoriev I.V."/>
            <person name="Debuchy R."/>
            <person name="Gladieux P."/>
            <person name="Thoren M.H."/>
            <person name="Johannesson H."/>
        </authorList>
    </citation>
    <scope>NUCLEOTIDE SEQUENCE</scope>
    <source>
        <strain evidence="1">SMH4607-1</strain>
    </source>
</reference>
<gene>
    <name evidence="1" type="ORF">B0H67DRAFT_99024</name>
</gene>
<sequence length="191" mass="20918">MESKWKLVNYVITHRSPPFTRSHANRCWIAETLFEMPQIVSSRKVHGTEPAEVPPFALLRPYKSNHLNDVSIGSTYNIPKALFGVFQSIAAGITLYRARGDQLDRFGYAAFGLSVAPYITMSAANLLGSVVCPEYPSMYLVHTTDMDLALRDPDAQFGGAVASLDTDAVGDAPFGPESSTRLRHIVNTVLG</sequence>
<evidence type="ECO:0000313" key="2">
    <source>
        <dbReference type="Proteomes" id="UP001172102"/>
    </source>
</evidence>
<keyword evidence="2" id="KW-1185">Reference proteome</keyword>
<dbReference type="EMBL" id="JAUKUA010000002">
    <property type="protein sequence ID" value="KAK0724051.1"/>
    <property type="molecule type" value="Genomic_DNA"/>
</dbReference>
<dbReference type="AlphaFoldDB" id="A0AA40AY43"/>
<name>A0AA40AY43_9PEZI</name>
<protein>
    <submittedName>
        <fullName evidence="1">Uncharacterized protein</fullName>
    </submittedName>
</protein>
<organism evidence="1 2">
    <name type="scientific">Lasiosphaeris hirsuta</name>
    <dbReference type="NCBI Taxonomy" id="260670"/>
    <lineage>
        <taxon>Eukaryota</taxon>
        <taxon>Fungi</taxon>
        <taxon>Dikarya</taxon>
        <taxon>Ascomycota</taxon>
        <taxon>Pezizomycotina</taxon>
        <taxon>Sordariomycetes</taxon>
        <taxon>Sordariomycetidae</taxon>
        <taxon>Sordariales</taxon>
        <taxon>Lasiosphaeriaceae</taxon>
        <taxon>Lasiosphaeris</taxon>
    </lineage>
</organism>
<comment type="caution">
    <text evidence="1">The sequence shown here is derived from an EMBL/GenBank/DDBJ whole genome shotgun (WGS) entry which is preliminary data.</text>
</comment>
<evidence type="ECO:0000313" key="1">
    <source>
        <dbReference type="EMBL" id="KAK0724051.1"/>
    </source>
</evidence>